<dbReference type="PANTHER" id="PTHR33710:SF64">
    <property type="entry name" value="ENDONUCLEASE_EXONUCLEASE_PHOSPHATASE DOMAIN-CONTAINING PROTEIN"/>
    <property type="match status" value="1"/>
</dbReference>
<evidence type="ECO:0000313" key="3">
    <source>
        <dbReference type="Proteomes" id="UP001165190"/>
    </source>
</evidence>
<proteinExistence type="predicted"/>
<protein>
    <recommendedName>
        <fullName evidence="1">Endonuclease/exonuclease/phosphatase domain-containing protein</fullName>
    </recommendedName>
</protein>
<dbReference type="OrthoDB" id="1881450at2759"/>
<dbReference type="EMBL" id="BSYR01000056">
    <property type="protein sequence ID" value="GMJ10129.1"/>
    <property type="molecule type" value="Genomic_DNA"/>
</dbReference>
<feature type="domain" description="Endonuclease/exonuclease/phosphatase" evidence="1">
    <location>
        <begin position="6"/>
        <end position="205"/>
    </location>
</feature>
<evidence type="ECO:0000313" key="2">
    <source>
        <dbReference type="EMBL" id="GMJ10129.1"/>
    </source>
</evidence>
<dbReference type="PANTHER" id="PTHR33710">
    <property type="entry name" value="BNAC02G09200D PROTEIN"/>
    <property type="match status" value="1"/>
</dbReference>
<dbReference type="GO" id="GO:0003824">
    <property type="term" value="F:catalytic activity"/>
    <property type="evidence" value="ECO:0007669"/>
    <property type="project" value="InterPro"/>
</dbReference>
<dbReference type="SUPFAM" id="SSF56219">
    <property type="entry name" value="DNase I-like"/>
    <property type="match status" value="1"/>
</dbReference>
<dbReference type="InterPro" id="IPR005135">
    <property type="entry name" value="Endo/exonuclease/phosphatase"/>
</dbReference>
<name>A0A9W7JB10_HIBTR</name>
<gene>
    <name evidence="2" type="ORF">HRI_004682100</name>
</gene>
<dbReference type="Pfam" id="PF03372">
    <property type="entry name" value="Exo_endo_phos"/>
    <property type="match status" value="1"/>
</dbReference>
<keyword evidence="3" id="KW-1185">Reference proteome</keyword>
<dbReference type="Gene3D" id="3.60.10.10">
    <property type="entry name" value="Endonuclease/exonuclease/phosphatase"/>
    <property type="match status" value="1"/>
</dbReference>
<organism evidence="2 3">
    <name type="scientific">Hibiscus trionum</name>
    <name type="common">Flower of an hour</name>
    <dbReference type="NCBI Taxonomy" id="183268"/>
    <lineage>
        <taxon>Eukaryota</taxon>
        <taxon>Viridiplantae</taxon>
        <taxon>Streptophyta</taxon>
        <taxon>Embryophyta</taxon>
        <taxon>Tracheophyta</taxon>
        <taxon>Spermatophyta</taxon>
        <taxon>Magnoliopsida</taxon>
        <taxon>eudicotyledons</taxon>
        <taxon>Gunneridae</taxon>
        <taxon>Pentapetalae</taxon>
        <taxon>rosids</taxon>
        <taxon>malvids</taxon>
        <taxon>Malvales</taxon>
        <taxon>Malvaceae</taxon>
        <taxon>Malvoideae</taxon>
        <taxon>Hibiscus</taxon>
    </lineage>
</organism>
<accession>A0A9W7JB10</accession>
<comment type="caution">
    <text evidence="2">The sequence shown here is derived from an EMBL/GenBank/DDBJ whole genome shotgun (WGS) entry which is preliminary data.</text>
</comment>
<dbReference type="AlphaFoldDB" id="A0A9W7JB10"/>
<evidence type="ECO:0000259" key="1">
    <source>
        <dbReference type="Pfam" id="PF03372"/>
    </source>
</evidence>
<reference evidence="2" key="1">
    <citation type="submission" date="2023-05" db="EMBL/GenBank/DDBJ databases">
        <title>Genome and transcriptome analyses reveal genes involved in the formation of fine ridges on petal epidermal cells in Hibiscus trionum.</title>
        <authorList>
            <person name="Koshimizu S."/>
            <person name="Masuda S."/>
            <person name="Ishii T."/>
            <person name="Shirasu K."/>
            <person name="Hoshino A."/>
            <person name="Arita M."/>
        </authorList>
    </citation>
    <scope>NUCLEOTIDE SEQUENCE</scope>
    <source>
        <strain evidence="2">Hamamatsu line</strain>
    </source>
</reference>
<dbReference type="Proteomes" id="UP001165190">
    <property type="component" value="Unassembled WGS sequence"/>
</dbReference>
<sequence length="334" mass="37979">MNLEIISWNIRGLGRLEKARAVRNLIRERKPQFLFLQETKLVVFSKNLIRRMGFGCKYAYANSPAEGSAGGIICVWDPDCFVVSETIISKRYIILMGKFTGSNVVCGLVNLYGPSIDSEKSSFFQELQHVLGRYQVAWCLGGDFNAIIGPEEKVGFSWNFAAMEVFRCFIDSVELVNLPLLGGSFTWSNNRDPPTLVRLDRFLANMSFLELFPNLNQLLLSKSISDHNAIALKNISAFRGRRPFRFYNYLLEEEGFEDVMTDCIGKLKQRNLGFCNLMKGIKGSVKSWSSVWKKHKEFQSAVVEKQIATLEEKIQEGRAVASDLSELIRLKQEL</sequence>
<dbReference type="InterPro" id="IPR036691">
    <property type="entry name" value="Endo/exonu/phosph_ase_sf"/>
</dbReference>